<sequence>MKGVDFENTSYDSKWNAASSLLLVSVLKNRSHKVGILIHASNNIRKLLNSFSDFGEKWYTKNSEPYFYESAYLYCNDNSDSQLDSPIAIPVDTDGICYVARIVDESCIDRTEECNDDSASEYDNFGNNSMYTNKKKPTLKWHCTDRCKPLLESDVSSIIEVRCINRSRACT</sequence>
<proteinExistence type="predicted"/>
<evidence type="ECO:0000313" key="1">
    <source>
        <dbReference type="EnsemblMetazoa" id="Aqu2.1.35418_001"/>
    </source>
</evidence>
<dbReference type="InParanoid" id="A0A1X7V5Y4"/>
<accession>A0A1X7V5Y4</accession>
<dbReference type="AlphaFoldDB" id="A0A1X7V5Y4"/>
<dbReference type="EnsemblMetazoa" id="Aqu2.1.35418_001">
    <property type="protein sequence ID" value="Aqu2.1.35418_001"/>
    <property type="gene ID" value="Aqu2.1.35418"/>
</dbReference>
<organism evidence="1">
    <name type="scientific">Amphimedon queenslandica</name>
    <name type="common">Sponge</name>
    <dbReference type="NCBI Taxonomy" id="400682"/>
    <lineage>
        <taxon>Eukaryota</taxon>
        <taxon>Metazoa</taxon>
        <taxon>Porifera</taxon>
        <taxon>Demospongiae</taxon>
        <taxon>Heteroscleromorpha</taxon>
        <taxon>Haplosclerida</taxon>
        <taxon>Niphatidae</taxon>
        <taxon>Amphimedon</taxon>
    </lineage>
</organism>
<protein>
    <submittedName>
        <fullName evidence="1">Uncharacterized protein</fullName>
    </submittedName>
</protein>
<name>A0A1X7V5Y4_AMPQE</name>
<reference evidence="1" key="1">
    <citation type="submission" date="2017-05" db="UniProtKB">
        <authorList>
            <consortium name="EnsemblMetazoa"/>
        </authorList>
    </citation>
    <scope>IDENTIFICATION</scope>
</reference>